<protein>
    <recommendedName>
        <fullName evidence="2">DUF4266 domain-containing protein</fullName>
    </recommendedName>
</protein>
<dbReference type="PROSITE" id="PS51257">
    <property type="entry name" value="PROKAR_LIPOPROTEIN"/>
    <property type="match status" value="1"/>
</dbReference>
<dbReference type="Proteomes" id="UP000250163">
    <property type="component" value="Chromosome MORIYA"/>
</dbReference>
<dbReference type="KEGG" id="mya:MORIYA_1643"/>
<name>A0A330LQ60_9GAMM</name>
<gene>
    <name evidence="3" type="ORF">MORIYA_1643</name>
</gene>
<evidence type="ECO:0000256" key="1">
    <source>
        <dbReference type="SAM" id="SignalP"/>
    </source>
</evidence>
<reference evidence="4" key="1">
    <citation type="submission" date="2018-05" db="EMBL/GenBank/DDBJ databases">
        <authorList>
            <person name="Cea G.-C."/>
            <person name="William W."/>
        </authorList>
    </citation>
    <scope>NUCLEOTIDE SEQUENCE [LARGE SCALE GENOMIC DNA]</scope>
    <source>
        <strain evidence="4">DB21MT 5</strain>
    </source>
</reference>
<keyword evidence="4" id="KW-1185">Reference proteome</keyword>
<accession>A0A330LQ60</accession>
<dbReference type="AlphaFoldDB" id="A0A330LQ60"/>
<evidence type="ECO:0000259" key="2">
    <source>
        <dbReference type="Pfam" id="PF14086"/>
    </source>
</evidence>
<feature type="domain" description="DUF4266" evidence="2">
    <location>
        <begin position="21"/>
        <end position="70"/>
    </location>
</feature>
<evidence type="ECO:0000313" key="3">
    <source>
        <dbReference type="EMBL" id="SQD78121.1"/>
    </source>
</evidence>
<organism evidence="3 4">
    <name type="scientific">Moritella yayanosii</name>
    <dbReference type="NCBI Taxonomy" id="69539"/>
    <lineage>
        <taxon>Bacteria</taxon>
        <taxon>Pseudomonadati</taxon>
        <taxon>Pseudomonadota</taxon>
        <taxon>Gammaproteobacteria</taxon>
        <taxon>Alteromonadales</taxon>
        <taxon>Moritellaceae</taxon>
        <taxon>Moritella</taxon>
    </lineage>
</organism>
<feature type="signal peptide" evidence="1">
    <location>
        <begin position="1"/>
        <end position="20"/>
    </location>
</feature>
<dbReference type="RefSeq" id="WP_112714083.1">
    <property type="nucleotide sequence ID" value="NZ_LS483250.1"/>
</dbReference>
<dbReference type="Pfam" id="PF14086">
    <property type="entry name" value="DUF4266"/>
    <property type="match status" value="1"/>
</dbReference>
<feature type="chain" id="PRO_5016379343" description="DUF4266 domain-containing protein" evidence="1">
    <location>
        <begin position="21"/>
        <end position="70"/>
    </location>
</feature>
<dbReference type="InterPro" id="IPR025362">
    <property type="entry name" value="DUF4266"/>
</dbReference>
<sequence>MRRILLLVSILSLTACTSLGVKPWERDLLAKPEMQLVENPMEMGFEDHTYFSKEGSSGGGSFAGGGCGCN</sequence>
<dbReference type="EMBL" id="LS483250">
    <property type="protein sequence ID" value="SQD78121.1"/>
    <property type="molecule type" value="Genomic_DNA"/>
</dbReference>
<dbReference type="OrthoDB" id="5574393at2"/>
<keyword evidence="1" id="KW-0732">Signal</keyword>
<evidence type="ECO:0000313" key="4">
    <source>
        <dbReference type="Proteomes" id="UP000250163"/>
    </source>
</evidence>
<proteinExistence type="predicted"/>